<sequence>MSLTIDLRPEPSAAPTSGGRTTVNTDTWWRRVKEATVERYREWRFDRDIDQIHAALNRLSSRQLEMIGCRRDRLLEDVYRIVHNNAAAEWYDAPLPLAAWVPHSGAGPIGAGPVEGRPDMATLTTLPRERVLEAA</sequence>
<protein>
    <submittedName>
        <fullName evidence="2">Uncharacterized protein</fullName>
    </submittedName>
</protein>
<evidence type="ECO:0000313" key="3">
    <source>
        <dbReference type="Proteomes" id="UP000595197"/>
    </source>
</evidence>
<gene>
    <name evidence="2" type="ORF">IGS68_15995</name>
</gene>
<keyword evidence="3" id="KW-1185">Reference proteome</keyword>
<dbReference type="EMBL" id="CP067420">
    <property type="protein sequence ID" value="QQP87601.1"/>
    <property type="molecule type" value="Genomic_DNA"/>
</dbReference>
<feature type="region of interest" description="Disordered" evidence="1">
    <location>
        <begin position="1"/>
        <end position="22"/>
    </location>
</feature>
<evidence type="ECO:0000313" key="2">
    <source>
        <dbReference type="EMBL" id="QQP87601.1"/>
    </source>
</evidence>
<dbReference type="RefSeq" id="WP_201071044.1">
    <property type="nucleotide sequence ID" value="NZ_CP067420.1"/>
</dbReference>
<dbReference type="Proteomes" id="UP000595197">
    <property type="component" value="Chromosome"/>
</dbReference>
<reference evidence="2" key="1">
    <citation type="submission" date="2021-02" db="EMBL/GenBank/DDBJ databases">
        <title>Skermanella TT6 skin isolate.</title>
        <authorList>
            <person name="Lee K."/>
            <person name="Ganzorig M."/>
        </authorList>
    </citation>
    <scope>NUCLEOTIDE SEQUENCE</scope>
    <source>
        <strain evidence="2">TT6</strain>
    </source>
</reference>
<proteinExistence type="predicted"/>
<name>A0ABX7B4Z5_9PROT</name>
<accession>A0ABX7B4Z5</accession>
<evidence type="ECO:0000256" key="1">
    <source>
        <dbReference type="SAM" id="MobiDB-lite"/>
    </source>
</evidence>
<organism evidence="2 3">
    <name type="scientific">Skermanella cutis</name>
    <dbReference type="NCBI Taxonomy" id="2775420"/>
    <lineage>
        <taxon>Bacteria</taxon>
        <taxon>Pseudomonadati</taxon>
        <taxon>Pseudomonadota</taxon>
        <taxon>Alphaproteobacteria</taxon>
        <taxon>Rhodospirillales</taxon>
        <taxon>Azospirillaceae</taxon>
        <taxon>Skermanella</taxon>
    </lineage>
</organism>